<dbReference type="PROSITE" id="PS01123">
    <property type="entry name" value="TNASE_1"/>
    <property type="match status" value="1"/>
</dbReference>
<feature type="domain" description="TNase-like" evidence="4">
    <location>
        <begin position="10"/>
        <end position="124"/>
    </location>
</feature>
<evidence type="ECO:0000313" key="5">
    <source>
        <dbReference type="EMBL" id="MBK4733325.1"/>
    </source>
</evidence>
<evidence type="ECO:0000256" key="1">
    <source>
        <dbReference type="ARBA" id="ARBA00022722"/>
    </source>
</evidence>
<protein>
    <submittedName>
        <fullName evidence="5">Thermonuclease family protein</fullName>
    </submittedName>
</protein>
<keyword evidence="2" id="KW-0255">Endonuclease</keyword>
<dbReference type="SMART" id="SM00318">
    <property type="entry name" value="SNc"/>
    <property type="match status" value="1"/>
</dbReference>
<evidence type="ECO:0000256" key="3">
    <source>
        <dbReference type="ARBA" id="ARBA00022801"/>
    </source>
</evidence>
<sequence length="177" mass="19801">MMASASAHPVISVADGDTLTLAVDGRRLKIRLANIDAPERGQAYGRESRRSLVELCMHKEAQYRTQDIDQYGRTVAVVTCDGVDASRAQVERGMAWVLTHYNRDAALATLQQQARWRRMGLWADSNPQPPWEFRHGKDGSAQTLSPVSRLGEGDDICYTGPRGGRFRWVNGHKRYGC</sequence>
<dbReference type="PANTHER" id="PTHR12302">
    <property type="entry name" value="EBNA2 BINDING PROTEIN P100"/>
    <property type="match status" value="1"/>
</dbReference>
<dbReference type="InterPro" id="IPR016071">
    <property type="entry name" value="Staphylococal_nuclease_OB-fold"/>
</dbReference>
<evidence type="ECO:0000313" key="6">
    <source>
        <dbReference type="Proteomes" id="UP000622890"/>
    </source>
</evidence>
<dbReference type="PROSITE" id="PS50830">
    <property type="entry name" value="TNASE_3"/>
    <property type="match status" value="1"/>
</dbReference>
<comment type="caution">
    <text evidence="5">The sequence shown here is derived from an EMBL/GenBank/DDBJ whole genome shotgun (WGS) entry which is preliminary data.</text>
</comment>
<dbReference type="Gene3D" id="2.40.50.90">
    <property type="match status" value="1"/>
</dbReference>
<dbReference type="GO" id="GO:0003676">
    <property type="term" value="F:nucleic acid binding"/>
    <property type="evidence" value="ECO:0007669"/>
    <property type="project" value="InterPro"/>
</dbReference>
<dbReference type="Proteomes" id="UP000622890">
    <property type="component" value="Unassembled WGS sequence"/>
</dbReference>
<dbReference type="SUPFAM" id="SSF50199">
    <property type="entry name" value="Staphylococcal nuclease"/>
    <property type="match status" value="1"/>
</dbReference>
<proteinExistence type="predicted"/>
<keyword evidence="6" id="KW-1185">Reference proteome</keyword>
<dbReference type="InterPro" id="IPR035437">
    <property type="entry name" value="SNase_OB-fold_sf"/>
</dbReference>
<dbReference type="GO" id="GO:0004519">
    <property type="term" value="F:endonuclease activity"/>
    <property type="evidence" value="ECO:0007669"/>
    <property type="project" value="UniProtKB-KW"/>
</dbReference>
<evidence type="ECO:0000256" key="2">
    <source>
        <dbReference type="ARBA" id="ARBA00022759"/>
    </source>
</evidence>
<keyword evidence="3" id="KW-0378">Hydrolase</keyword>
<evidence type="ECO:0000259" key="4">
    <source>
        <dbReference type="PROSITE" id="PS50830"/>
    </source>
</evidence>
<accession>A0A934SPX2</accession>
<dbReference type="InterPro" id="IPR002071">
    <property type="entry name" value="Thermonucl_AS"/>
</dbReference>
<dbReference type="PANTHER" id="PTHR12302:SF3">
    <property type="entry name" value="SERINE_THREONINE-PROTEIN KINASE 31"/>
    <property type="match status" value="1"/>
</dbReference>
<dbReference type="Pfam" id="PF00565">
    <property type="entry name" value="SNase"/>
    <property type="match status" value="1"/>
</dbReference>
<dbReference type="GO" id="GO:0016787">
    <property type="term" value="F:hydrolase activity"/>
    <property type="evidence" value="ECO:0007669"/>
    <property type="project" value="UniProtKB-KW"/>
</dbReference>
<name>A0A934SPX2_9BURK</name>
<dbReference type="EMBL" id="JAEPBG010000001">
    <property type="protein sequence ID" value="MBK4733325.1"/>
    <property type="molecule type" value="Genomic_DNA"/>
</dbReference>
<organism evidence="5 6">
    <name type="scientific">Noviherbaspirillum pedocola</name>
    <dbReference type="NCBI Taxonomy" id="2801341"/>
    <lineage>
        <taxon>Bacteria</taxon>
        <taxon>Pseudomonadati</taxon>
        <taxon>Pseudomonadota</taxon>
        <taxon>Betaproteobacteria</taxon>
        <taxon>Burkholderiales</taxon>
        <taxon>Oxalobacteraceae</taxon>
        <taxon>Noviherbaspirillum</taxon>
    </lineage>
</organism>
<gene>
    <name evidence="5" type="ORF">JJB74_01650</name>
</gene>
<dbReference type="AlphaFoldDB" id="A0A934SPX2"/>
<keyword evidence="1" id="KW-0540">Nuclease</keyword>
<reference evidence="5" key="1">
    <citation type="submission" date="2021-01" db="EMBL/GenBank/DDBJ databases">
        <title>Genome sequence of strain Noviherbaspirillum sp. DKR-6.</title>
        <authorList>
            <person name="Chaudhary D.K."/>
        </authorList>
    </citation>
    <scope>NUCLEOTIDE SEQUENCE</scope>
    <source>
        <strain evidence="5">DKR-6</strain>
    </source>
</reference>